<dbReference type="InterPro" id="IPR036165">
    <property type="entry name" value="YefM-like_sf"/>
</dbReference>
<evidence type="ECO:0000313" key="2">
    <source>
        <dbReference type="EMBL" id="PIS07282.1"/>
    </source>
</evidence>
<proteinExistence type="inferred from homology"/>
<dbReference type="SUPFAM" id="SSF143120">
    <property type="entry name" value="YefM-like"/>
    <property type="match status" value="1"/>
</dbReference>
<evidence type="ECO:0000313" key="3">
    <source>
        <dbReference type="Proteomes" id="UP000231162"/>
    </source>
</evidence>
<protein>
    <recommendedName>
        <fullName evidence="4">Antitoxin</fullName>
    </recommendedName>
</protein>
<dbReference type="EMBL" id="PEZX01000003">
    <property type="protein sequence ID" value="PIS07282.1"/>
    <property type="molecule type" value="Genomic_DNA"/>
</dbReference>
<organism evidence="2 3">
    <name type="scientific">Candidatus Berkelbacteria bacterium CG10_big_fil_rev_8_21_14_0_10_43_14</name>
    <dbReference type="NCBI Taxonomy" id="1974515"/>
    <lineage>
        <taxon>Bacteria</taxon>
        <taxon>Candidatus Berkelbacteria</taxon>
    </lineage>
</organism>
<dbReference type="Proteomes" id="UP000231162">
    <property type="component" value="Unassembled WGS sequence"/>
</dbReference>
<comment type="caution">
    <text evidence="2">The sequence shown here is derived from an EMBL/GenBank/DDBJ whole genome shotgun (WGS) entry which is preliminary data.</text>
</comment>
<gene>
    <name evidence="2" type="ORF">COT79_00110</name>
</gene>
<name>A0A2M6R9R2_9BACT</name>
<accession>A0A2M6R9R2</accession>
<comment type="similarity">
    <text evidence="1">Belongs to the phD/YefM antitoxin family.</text>
</comment>
<reference evidence="3" key="1">
    <citation type="submission" date="2017-09" db="EMBL/GenBank/DDBJ databases">
        <title>Depth-based differentiation of microbial function through sediment-hosted aquifers and enrichment of novel symbionts in the deep terrestrial subsurface.</title>
        <authorList>
            <person name="Probst A.J."/>
            <person name="Ladd B."/>
            <person name="Jarett J.K."/>
            <person name="Geller-Mcgrath D.E."/>
            <person name="Sieber C.M.K."/>
            <person name="Emerson J.B."/>
            <person name="Anantharaman K."/>
            <person name="Thomas B.C."/>
            <person name="Malmstrom R."/>
            <person name="Stieglmeier M."/>
            <person name="Klingl A."/>
            <person name="Woyke T."/>
            <person name="Ryan C.M."/>
            <person name="Banfield J.F."/>
        </authorList>
    </citation>
    <scope>NUCLEOTIDE SEQUENCE [LARGE SCALE GENOMIC DNA]</scope>
</reference>
<evidence type="ECO:0000256" key="1">
    <source>
        <dbReference type="ARBA" id="ARBA00009981"/>
    </source>
</evidence>
<evidence type="ECO:0008006" key="4">
    <source>
        <dbReference type="Google" id="ProtNLM"/>
    </source>
</evidence>
<dbReference type="AlphaFoldDB" id="A0A2M6R9R2"/>
<sequence>MEKVIGLKELRENTETYISAVSEGQSFLVIRRAKPVFKLSPVDDENWEEVVDFTKIQKGGVVIDHILSRL</sequence>